<dbReference type="Pfam" id="PF20059">
    <property type="entry name" value="DUF6458"/>
    <property type="match status" value="1"/>
</dbReference>
<protein>
    <recommendedName>
        <fullName evidence="3">DUF6458 domain-containing protein</fullName>
    </recommendedName>
</protein>
<keyword evidence="2" id="KW-0472">Membrane</keyword>
<organism evidence="4 5">
    <name type="scientific">Agromyces ramosus</name>
    <dbReference type="NCBI Taxonomy" id="33879"/>
    <lineage>
        <taxon>Bacteria</taxon>
        <taxon>Bacillati</taxon>
        <taxon>Actinomycetota</taxon>
        <taxon>Actinomycetes</taxon>
        <taxon>Micrococcales</taxon>
        <taxon>Microbacteriaceae</taxon>
        <taxon>Agromyces</taxon>
    </lineage>
</organism>
<feature type="transmembrane region" description="Helical" evidence="2">
    <location>
        <begin position="33"/>
        <end position="52"/>
    </location>
</feature>
<evidence type="ECO:0000313" key="5">
    <source>
        <dbReference type="Proteomes" id="UP000293289"/>
    </source>
</evidence>
<accession>A0A4Q7MD07</accession>
<evidence type="ECO:0000259" key="3">
    <source>
        <dbReference type="Pfam" id="PF20059"/>
    </source>
</evidence>
<evidence type="ECO:0000256" key="1">
    <source>
        <dbReference type="SAM" id="MobiDB-lite"/>
    </source>
</evidence>
<keyword evidence="2" id="KW-0812">Transmembrane</keyword>
<sequence>MSLGLGIVLFVIGAILAFALNLAVDWINLQLVGYILMIAGAIIIILGIVLLARRRRSVTTSHTSVDPATGDRVVRNEHSAPDEPNVL</sequence>
<dbReference type="InterPro" id="IPR045597">
    <property type="entry name" value="DUF6458"/>
</dbReference>
<gene>
    <name evidence="4" type="ORF">EV187_1675</name>
</gene>
<name>A0A4Q7MD07_9MICO</name>
<evidence type="ECO:0000256" key="2">
    <source>
        <dbReference type="SAM" id="Phobius"/>
    </source>
</evidence>
<dbReference type="RefSeq" id="WP_130352609.1">
    <property type="nucleotide sequence ID" value="NZ_SGWY01000002.1"/>
</dbReference>
<evidence type="ECO:0000313" key="4">
    <source>
        <dbReference type="EMBL" id="RZS65966.1"/>
    </source>
</evidence>
<dbReference type="EMBL" id="SGWY01000002">
    <property type="protein sequence ID" value="RZS65966.1"/>
    <property type="molecule type" value="Genomic_DNA"/>
</dbReference>
<dbReference type="Proteomes" id="UP000293289">
    <property type="component" value="Unassembled WGS sequence"/>
</dbReference>
<comment type="caution">
    <text evidence="4">The sequence shown here is derived from an EMBL/GenBank/DDBJ whole genome shotgun (WGS) entry which is preliminary data.</text>
</comment>
<reference evidence="4 5" key="1">
    <citation type="submission" date="2019-02" db="EMBL/GenBank/DDBJ databases">
        <title>Genomic Encyclopedia of Type Strains, Phase IV (KMG-IV): sequencing the most valuable type-strain genomes for metagenomic binning, comparative biology and taxonomic classification.</title>
        <authorList>
            <person name="Goeker M."/>
        </authorList>
    </citation>
    <scope>NUCLEOTIDE SEQUENCE [LARGE SCALE GENOMIC DNA]</scope>
    <source>
        <strain evidence="4 5">DSM 43045</strain>
    </source>
</reference>
<keyword evidence="2" id="KW-1133">Transmembrane helix</keyword>
<feature type="region of interest" description="Disordered" evidence="1">
    <location>
        <begin position="58"/>
        <end position="87"/>
    </location>
</feature>
<proteinExistence type="predicted"/>
<feature type="compositionally biased region" description="Basic and acidic residues" evidence="1">
    <location>
        <begin position="72"/>
        <end position="81"/>
    </location>
</feature>
<keyword evidence="5" id="KW-1185">Reference proteome</keyword>
<dbReference type="OrthoDB" id="4775046at2"/>
<feature type="domain" description="DUF6458" evidence="3">
    <location>
        <begin position="1"/>
        <end position="64"/>
    </location>
</feature>
<dbReference type="AlphaFoldDB" id="A0A4Q7MD07"/>